<accession>A0A8S9Q6U3</accession>
<dbReference type="AlphaFoldDB" id="A0A8S9Q6U3"/>
<dbReference type="EMBL" id="QGKX02001290">
    <property type="protein sequence ID" value="KAF3537496.1"/>
    <property type="molecule type" value="Genomic_DNA"/>
</dbReference>
<name>A0A8S9Q6U3_BRACR</name>
<organism evidence="2 3">
    <name type="scientific">Brassica cretica</name>
    <name type="common">Mustard</name>
    <dbReference type="NCBI Taxonomy" id="69181"/>
    <lineage>
        <taxon>Eukaryota</taxon>
        <taxon>Viridiplantae</taxon>
        <taxon>Streptophyta</taxon>
        <taxon>Embryophyta</taxon>
        <taxon>Tracheophyta</taxon>
        <taxon>Spermatophyta</taxon>
        <taxon>Magnoliopsida</taxon>
        <taxon>eudicotyledons</taxon>
        <taxon>Gunneridae</taxon>
        <taxon>Pentapetalae</taxon>
        <taxon>rosids</taxon>
        <taxon>malvids</taxon>
        <taxon>Brassicales</taxon>
        <taxon>Brassicaceae</taxon>
        <taxon>Brassiceae</taxon>
        <taxon>Brassica</taxon>
    </lineage>
</organism>
<evidence type="ECO:0000313" key="3">
    <source>
        <dbReference type="Proteomes" id="UP000712600"/>
    </source>
</evidence>
<protein>
    <submittedName>
        <fullName evidence="2">Uncharacterized protein</fullName>
    </submittedName>
</protein>
<comment type="caution">
    <text evidence="2">The sequence shown here is derived from an EMBL/GenBank/DDBJ whole genome shotgun (WGS) entry which is preliminary data.</text>
</comment>
<dbReference type="Proteomes" id="UP000712600">
    <property type="component" value="Unassembled WGS sequence"/>
</dbReference>
<evidence type="ECO:0000313" key="2">
    <source>
        <dbReference type="EMBL" id="KAF3537496.1"/>
    </source>
</evidence>
<gene>
    <name evidence="2" type="ORF">F2Q69_00024121</name>
</gene>
<evidence type="ECO:0000256" key="1">
    <source>
        <dbReference type="SAM" id="MobiDB-lite"/>
    </source>
</evidence>
<proteinExistence type="predicted"/>
<sequence length="94" mass="10418">MKPEALHQDQDQAGRTTAPARAWGALSTSEPFNTCIGRRRCPQQELGPVGEMVKSGTVSLNLRRDSDQRTSAYGQESIRWSLVFGCGEQIQHDD</sequence>
<feature type="region of interest" description="Disordered" evidence="1">
    <location>
        <begin position="1"/>
        <end position="24"/>
    </location>
</feature>
<feature type="compositionally biased region" description="Basic and acidic residues" evidence="1">
    <location>
        <begin position="1"/>
        <end position="12"/>
    </location>
</feature>
<reference evidence="2" key="1">
    <citation type="submission" date="2019-12" db="EMBL/GenBank/DDBJ databases">
        <title>Genome sequencing and annotation of Brassica cretica.</title>
        <authorList>
            <person name="Studholme D.J."/>
            <person name="Sarris P."/>
        </authorList>
    </citation>
    <scope>NUCLEOTIDE SEQUENCE</scope>
    <source>
        <strain evidence="2">PFS-109/04</strain>
        <tissue evidence="2">Leaf</tissue>
    </source>
</reference>